<dbReference type="EMBL" id="BARS01009867">
    <property type="protein sequence ID" value="GAF80694.1"/>
    <property type="molecule type" value="Genomic_DNA"/>
</dbReference>
<proteinExistence type="predicted"/>
<dbReference type="InterPro" id="IPR029063">
    <property type="entry name" value="SAM-dependent_MTases_sf"/>
</dbReference>
<sequence length="68" mass="7717">GDDKQMLSLSGETLHMIQKEQLLASQGLIVAQHHVKEVVPEIPGLTLKRREKYGDSFLSFYKRTAYSV</sequence>
<accession>X0SI49</accession>
<dbReference type="AlphaFoldDB" id="X0SI49"/>
<organism evidence="1">
    <name type="scientific">marine sediment metagenome</name>
    <dbReference type="NCBI Taxonomy" id="412755"/>
    <lineage>
        <taxon>unclassified sequences</taxon>
        <taxon>metagenomes</taxon>
        <taxon>ecological metagenomes</taxon>
    </lineage>
</organism>
<dbReference type="Gene3D" id="3.40.50.150">
    <property type="entry name" value="Vaccinia Virus protein VP39"/>
    <property type="match status" value="1"/>
</dbReference>
<name>X0SI49_9ZZZZ</name>
<feature type="non-terminal residue" evidence="1">
    <location>
        <position position="1"/>
    </location>
</feature>
<gene>
    <name evidence="1" type="ORF">S01H1_18454</name>
</gene>
<evidence type="ECO:0000313" key="1">
    <source>
        <dbReference type="EMBL" id="GAF80694.1"/>
    </source>
</evidence>
<reference evidence="1" key="1">
    <citation type="journal article" date="2014" name="Front. Microbiol.">
        <title>High frequency of phylogenetically diverse reductive dehalogenase-homologous genes in deep subseafloor sedimentary metagenomes.</title>
        <authorList>
            <person name="Kawai M."/>
            <person name="Futagami T."/>
            <person name="Toyoda A."/>
            <person name="Takaki Y."/>
            <person name="Nishi S."/>
            <person name="Hori S."/>
            <person name="Arai W."/>
            <person name="Tsubouchi T."/>
            <person name="Morono Y."/>
            <person name="Uchiyama I."/>
            <person name="Ito T."/>
            <person name="Fujiyama A."/>
            <person name="Inagaki F."/>
            <person name="Takami H."/>
        </authorList>
    </citation>
    <scope>NUCLEOTIDE SEQUENCE</scope>
    <source>
        <strain evidence="1">Expedition CK06-06</strain>
    </source>
</reference>
<comment type="caution">
    <text evidence="1">The sequence shown here is derived from an EMBL/GenBank/DDBJ whole genome shotgun (WGS) entry which is preliminary data.</text>
</comment>
<protein>
    <submittedName>
        <fullName evidence="1">Uncharacterized protein</fullName>
    </submittedName>
</protein>